<dbReference type="Gene3D" id="1.10.10.60">
    <property type="entry name" value="Homeodomain-like"/>
    <property type="match status" value="1"/>
</dbReference>
<proteinExistence type="predicted"/>
<feature type="domain" description="GAF" evidence="2">
    <location>
        <begin position="87"/>
        <end position="213"/>
    </location>
</feature>
<feature type="domain" description="DNA binding HTH" evidence="3">
    <location>
        <begin position="353"/>
        <end position="385"/>
    </location>
</feature>
<dbReference type="Pfam" id="PF02954">
    <property type="entry name" value="HTH_8"/>
    <property type="match status" value="1"/>
</dbReference>
<evidence type="ECO:0000256" key="1">
    <source>
        <dbReference type="SAM" id="MobiDB-lite"/>
    </source>
</evidence>
<dbReference type="Pfam" id="PF01590">
    <property type="entry name" value="GAF"/>
    <property type="match status" value="1"/>
</dbReference>
<dbReference type="Gene3D" id="3.30.450.40">
    <property type="match status" value="1"/>
</dbReference>
<accession>A0A1L1P806</accession>
<gene>
    <name evidence="4" type="ORF">BN948_00285</name>
</gene>
<evidence type="ECO:0000259" key="2">
    <source>
        <dbReference type="Pfam" id="PF01590"/>
    </source>
</evidence>
<dbReference type="EMBL" id="CCAE010000001">
    <property type="protein sequence ID" value="CDN85888.1"/>
    <property type="molecule type" value="Genomic_DNA"/>
</dbReference>
<dbReference type="InterPro" id="IPR009057">
    <property type="entry name" value="Homeodomain-like_sf"/>
</dbReference>
<keyword evidence="5" id="KW-1185">Reference proteome</keyword>
<evidence type="ECO:0000259" key="3">
    <source>
        <dbReference type="Pfam" id="PF02954"/>
    </source>
</evidence>
<evidence type="ECO:0000313" key="5">
    <source>
        <dbReference type="Proteomes" id="UP000028878"/>
    </source>
</evidence>
<dbReference type="PRINTS" id="PR01590">
    <property type="entry name" value="HTHFIS"/>
</dbReference>
<dbReference type="InterPro" id="IPR003018">
    <property type="entry name" value="GAF"/>
</dbReference>
<dbReference type="GO" id="GO:0043565">
    <property type="term" value="F:sequence-specific DNA binding"/>
    <property type="evidence" value="ECO:0007669"/>
    <property type="project" value="InterPro"/>
</dbReference>
<dbReference type="Proteomes" id="UP000028878">
    <property type="component" value="Unassembled WGS sequence"/>
</dbReference>
<evidence type="ECO:0000313" key="4">
    <source>
        <dbReference type="EMBL" id="CDN85888.1"/>
    </source>
</evidence>
<feature type="compositionally biased region" description="Polar residues" evidence="1">
    <location>
        <begin position="335"/>
        <end position="346"/>
    </location>
</feature>
<dbReference type="AlphaFoldDB" id="A0A1L1P806"/>
<protein>
    <submittedName>
        <fullName evidence="4">Fis family transcriptional regulator</fullName>
    </submittedName>
</protein>
<sequence length="398" mass="41953">MAEPARPLFFQTAEQRTALARQRFFDEGERPTGLVNEAVIQSWMRCTAARRDARQAVSFDPVTRSRMHACLTRNQQLLAAGNEDLQQLAAALLGTSCRVLLTDGQGVVIHASAPLGTAPQPLLDAGSRVGVNLAEGEIGTTAPGIVARVASACTVHGAEHFHEMLQTLHCAAAPIRDVHGRLAGVLDLSIEGSPFGFDAAGLVALYASTIENRLLRLQSPAHLVLQFQASPRVLGTPLEGLAGVDVNGQLAWLNPVAQRLTGANALAHPPVDEVFGLAFGDLLALHRAREPQALRLPNGLTVWVRAHIGSADGVDFNRAVATGAPSVQADEVTPQAPSTDVAPSSTLDDHRDRVITETLAACGGNIARAARQLGVSRGLLYRRLRAPPGAAPASADAH</sequence>
<dbReference type="RefSeq" id="WP_035620025.1">
    <property type="nucleotide sequence ID" value="NZ_CCAE010000001.1"/>
</dbReference>
<feature type="region of interest" description="Disordered" evidence="1">
    <location>
        <begin position="325"/>
        <end position="349"/>
    </location>
</feature>
<name>A0A1L1P806_HYDIT</name>
<dbReference type="InterPro" id="IPR029016">
    <property type="entry name" value="GAF-like_dom_sf"/>
</dbReference>
<dbReference type="SUPFAM" id="SSF46689">
    <property type="entry name" value="Homeodomain-like"/>
    <property type="match status" value="1"/>
</dbReference>
<dbReference type="SUPFAM" id="SSF55781">
    <property type="entry name" value="GAF domain-like"/>
    <property type="match status" value="1"/>
</dbReference>
<reference evidence="5" key="1">
    <citation type="submission" date="2014-11" db="EMBL/GenBank/DDBJ databases">
        <title>Draft genome sequence of Hydrogenophaga intermedia S1.</title>
        <authorList>
            <person name="Gan H.M."/>
            <person name="Chew T.H."/>
            <person name="Stolz A."/>
        </authorList>
    </citation>
    <scope>NUCLEOTIDE SEQUENCE [LARGE SCALE GENOMIC DNA]</scope>
    <source>
        <strain evidence="5">S1</strain>
    </source>
</reference>
<dbReference type="InterPro" id="IPR002197">
    <property type="entry name" value="HTH_Fis"/>
</dbReference>
<organism evidence="4 5">
    <name type="scientific">Hydrogenophaga intermedia</name>
    <dbReference type="NCBI Taxonomy" id="65786"/>
    <lineage>
        <taxon>Bacteria</taxon>
        <taxon>Pseudomonadati</taxon>
        <taxon>Pseudomonadota</taxon>
        <taxon>Betaproteobacteria</taxon>
        <taxon>Burkholderiales</taxon>
        <taxon>Comamonadaceae</taxon>
        <taxon>Hydrogenophaga</taxon>
    </lineage>
</organism>